<evidence type="ECO:0000256" key="3">
    <source>
        <dbReference type="ARBA" id="ARBA00022963"/>
    </source>
</evidence>
<keyword evidence="2" id="KW-0378">Hydrolase</keyword>
<dbReference type="Pfam" id="PF03403">
    <property type="entry name" value="PAF-AH_p_II"/>
    <property type="match status" value="1"/>
</dbReference>
<feature type="transmembrane region" description="Helical" evidence="5">
    <location>
        <begin position="79"/>
        <end position="100"/>
    </location>
</feature>
<dbReference type="AlphaFoldDB" id="A0A078BA76"/>
<dbReference type="PANTHER" id="PTHR10272">
    <property type="entry name" value="PLATELET-ACTIVATING FACTOR ACETYLHYDROLASE"/>
    <property type="match status" value="1"/>
</dbReference>
<dbReference type="OMA" id="FELKMFT"/>
<feature type="transmembrane region" description="Helical" evidence="5">
    <location>
        <begin position="54"/>
        <end position="73"/>
    </location>
</feature>
<accession>A0A078BA76</accession>
<reference evidence="6 7" key="1">
    <citation type="submission" date="2014-06" db="EMBL/GenBank/DDBJ databases">
        <authorList>
            <person name="Swart Estienne"/>
        </authorList>
    </citation>
    <scope>NUCLEOTIDE SEQUENCE [LARGE SCALE GENOMIC DNA]</scope>
    <source>
        <strain evidence="6 7">130c</strain>
    </source>
</reference>
<evidence type="ECO:0000256" key="5">
    <source>
        <dbReference type="SAM" id="Phobius"/>
    </source>
</evidence>
<proteinExistence type="predicted"/>
<dbReference type="EC" id="3.1.1.47" evidence="1"/>
<dbReference type="OrthoDB" id="303301at2759"/>
<organism evidence="6 7">
    <name type="scientific">Stylonychia lemnae</name>
    <name type="common">Ciliate</name>
    <dbReference type="NCBI Taxonomy" id="5949"/>
    <lineage>
        <taxon>Eukaryota</taxon>
        <taxon>Sar</taxon>
        <taxon>Alveolata</taxon>
        <taxon>Ciliophora</taxon>
        <taxon>Intramacronucleata</taxon>
        <taxon>Spirotrichea</taxon>
        <taxon>Stichotrichia</taxon>
        <taxon>Sporadotrichida</taxon>
        <taxon>Oxytrichidae</taxon>
        <taxon>Stylonychinae</taxon>
        <taxon>Stylonychia</taxon>
    </lineage>
</organism>
<dbReference type="Gene3D" id="3.40.50.1820">
    <property type="entry name" value="alpha/beta hydrolase"/>
    <property type="match status" value="1"/>
</dbReference>
<evidence type="ECO:0000256" key="1">
    <source>
        <dbReference type="ARBA" id="ARBA00013201"/>
    </source>
</evidence>
<dbReference type="EMBL" id="CCKQ01019405">
    <property type="protein sequence ID" value="CDW91420.1"/>
    <property type="molecule type" value="Genomic_DNA"/>
</dbReference>
<keyword evidence="7" id="KW-1185">Reference proteome</keyword>
<dbReference type="GO" id="GO:0003847">
    <property type="term" value="F:1-alkyl-2-acetylglycerophosphocholine esterase activity"/>
    <property type="evidence" value="ECO:0007669"/>
    <property type="project" value="UniProtKB-EC"/>
</dbReference>
<dbReference type="Proteomes" id="UP000039865">
    <property type="component" value="Unassembled WGS sequence"/>
</dbReference>
<sequence>MRIFERLQYLSGYLLFLALVSEYQQIQLLGFSLILVMIALGIYVEGIRFTQFPFFISFIFVSITYSVFNYYYYSGEQHYPIYLSLILLFGDAISTFVMIIKGECDFSRFPITGPYQVGYKEFRTSIHDNEVSVFYPVDREDYIQNINKNNALQQRHGDKTIKGLAKASVAYGREDHLPLIFFRYLKFVKMNCLENAPLSKDFISDNIRPDRMPALQKTLIPIVFSHGLSSNRNWNSGTCRDLASHGYLVFAIDHRDETSHYVETKDGKGMYYNNLMSSHDLENRSNQLRIREKELIALIDEIFEPEMLNTKKLGFPSSIKIEHEKVITAGHSFGGMTAIATAQLDQRVRACLTLDPWLFVQHKEILNGEYYLRVPMFILSSETFHPKCEEWFESWITMQSFIKHCQDRRVEHIVMKNTGHLHQTDVACTIPFENFVMTDAKFQSTTNESYHLCSQLAISFLYRVGLSNFYHGHVENTISRMRERWIKYDQIFEYKEPCFDYKIDINNGIEMVQL</sequence>
<keyword evidence="5" id="KW-1133">Transmembrane helix</keyword>
<keyword evidence="5" id="KW-0812">Transmembrane</keyword>
<dbReference type="SUPFAM" id="SSF53474">
    <property type="entry name" value="alpha/beta-Hydrolases"/>
    <property type="match status" value="1"/>
</dbReference>
<gene>
    <name evidence="6" type="primary">Contig4800.g218</name>
    <name evidence="6" type="ORF">STYLEM_20575</name>
</gene>
<evidence type="ECO:0000256" key="2">
    <source>
        <dbReference type="ARBA" id="ARBA00022801"/>
    </source>
</evidence>
<dbReference type="InParanoid" id="A0A078BA76"/>
<evidence type="ECO:0000313" key="7">
    <source>
        <dbReference type="Proteomes" id="UP000039865"/>
    </source>
</evidence>
<keyword evidence="5" id="KW-0472">Membrane</keyword>
<dbReference type="InterPro" id="IPR029058">
    <property type="entry name" value="AB_hydrolase_fold"/>
</dbReference>
<feature type="transmembrane region" description="Helical" evidence="5">
    <location>
        <begin position="29"/>
        <end position="47"/>
    </location>
</feature>
<keyword evidence="3" id="KW-0442">Lipid degradation</keyword>
<dbReference type="GO" id="GO:0016042">
    <property type="term" value="P:lipid catabolic process"/>
    <property type="evidence" value="ECO:0007669"/>
    <property type="project" value="UniProtKB-KW"/>
</dbReference>
<evidence type="ECO:0000313" key="6">
    <source>
        <dbReference type="EMBL" id="CDW91420.1"/>
    </source>
</evidence>
<protein>
    <recommendedName>
        <fullName evidence="1">1-alkyl-2-acetylglycerophosphocholine esterase</fullName>
        <ecNumber evidence="1">3.1.1.47</ecNumber>
    </recommendedName>
</protein>
<keyword evidence="4" id="KW-0443">Lipid metabolism</keyword>
<evidence type="ECO:0000256" key="4">
    <source>
        <dbReference type="ARBA" id="ARBA00023098"/>
    </source>
</evidence>
<dbReference type="PANTHER" id="PTHR10272:SF0">
    <property type="entry name" value="PLATELET-ACTIVATING FACTOR ACETYLHYDROLASE"/>
    <property type="match status" value="1"/>
</dbReference>
<name>A0A078BA76_STYLE</name>